<comment type="catalytic activity">
    <reaction evidence="11">
        <text>[GlcNAc-(1-&gt;4)-Mur2Ac(oyl-L-Ala-gamma-D-Glu-L-Lys-D-Ala-D-Ala)](n)-di-trans,octa-cis-undecaprenyl diphosphate + beta-D-GlcNAc-(1-&gt;4)-Mur2Ac(oyl-L-Ala-gamma-D-Glu-L-Lys-D-Ala-D-Ala)-di-trans,octa-cis-undecaprenyl diphosphate = [GlcNAc-(1-&gt;4)-Mur2Ac(oyl-L-Ala-gamma-D-Glu-L-Lys-D-Ala-D-Ala)](n+1)-di-trans,octa-cis-undecaprenyl diphosphate + di-trans,octa-cis-undecaprenyl diphosphate + H(+)</text>
        <dbReference type="Rhea" id="RHEA:23708"/>
        <dbReference type="Rhea" id="RHEA-COMP:9602"/>
        <dbReference type="Rhea" id="RHEA-COMP:9603"/>
        <dbReference type="ChEBI" id="CHEBI:15378"/>
        <dbReference type="ChEBI" id="CHEBI:58405"/>
        <dbReference type="ChEBI" id="CHEBI:60033"/>
        <dbReference type="ChEBI" id="CHEBI:78435"/>
        <dbReference type="EC" id="2.4.99.28"/>
    </reaction>
</comment>
<keyword evidence="5 11" id="KW-0812">Transmembrane</keyword>
<dbReference type="GO" id="GO:0015648">
    <property type="term" value="F:lipid-linked peptidoglycan transporter activity"/>
    <property type="evidence" value="ECO:0007669"/>
    <property type="project" value="TreeGrafter"/>
</dbReference>
<dbReference type="NCBIfam" id="TIGR02210">
    <property type="entry name" value="rodA_shape"/>
    <property type="match status" value="1"/>
</dbReference>
<evidence type="ECO:0000313" key="12">
    <source>
        <dbReference type="EMBL" id="KVW96998.1"/>
    </source>
</evidence>
<dbReference type="HAMAP" id="MF_02079">
    <property type="entry name" value="PGT_RodA"/>
    <property type="match status" value="1"/>
</dbReference>
<comment type="caution">
    <text evidence="12">The sequence shown here is derived from an EMBL/GenBank/DDBJ whole genome shotgun (WGS) entry which is preliminary data.</text>
</comment>
<dbReference type="UniPathway" id="UPA00219"/>
<evidence type="ECO:0000256" key="4">
    <source>
        <dbReference type="ARBA" id="ARBA00022679"/>
    </source>
</evidence>
<dbReference type="InterPro" id="IPR001182">
    <property type="entry name" value="FtsW/RodA"/>
</dbReference>
<comment type="function">
    <text evidence="11">Peptidoglycan polymerase that is essential for cell wall elongation.</text>
</comment>
<evidence type="ECO:0000256" key="9">
    <source>
        <dbReference type="ARBA" id="ARBA00023136"/>
    </source>
</evidence>
<dbReference type="OrthoDB" id="9768187at2"/>
<dbReference type="PATRIC" id="fig|36861.3.peg.702"/>
<dbReference type="GO" id="GO:0005886">
    <property type="term" value="C:plasma membrane"/>
    <property type="evidence" value="ECO:0007669"/>
    <property type="project" value="UniProtKB-SubCell"/>
</dbReference>
<feature type="transmembrane region" description="Helical" evidence="11">
    <location>
        <begin position="17"/>
        <end position="37"/>
    </location>
</feature>
<dbReference type="GO" id="GO:0051301">
    <property type="term" value="P:cell division"/>
    <property type="evidence" value="ECO:0007669"/>
    <property type="project" value="InterPro"/>
</dbReference>
<dbReference type="GO" id="GO:0008955">
    <property type="term" value="F:peptidoglycan glycosyltransferase activity"/>
    <property type="evidence" value="ECO:0007669"/>
    <property type="project" value="UniProtKB-UniRule"/>
</dbReference>
<keyword evidence="12" id="KW-0378">Hydrolase</keyword>
<reference evidence="12 13" key="1">
    <citation type="journal article" date="2015" name="Appl. Environ. Microbiol.">
        <title>Aerobic and Anaerobic Thiosulfate Oxidation by a Cold-Adapted, Subglacial Chemoautotroph.</title>
        <authorList>
            <person name="Harrold Z.R."/>
            <person name="Skidmore M.L."/>
            <person name="Hamilton T.L."/>
            <person name="Desch L."/>
            <person name="Amada K."/>
            <person name="van Gelder W."/>
            <person name="Glover K."/>
            <person name="Roden E.E."/>
            <person name="Boyd E.S."/>
        </authorList>
    </citation>
    <scope>NUCLEOTIDE SEQUENCE [LARGE SCALE GENOMIC DNA]</scope>
    <source>
        <strain evidence="12 13">RG</strain>
    </source>
</reference>
<dbReference type="GO" id="GO:0008360">
    <property type="term" value="P:regulation of cell shape"/>
    <property type="evidence" value="ECO:0007669"/>
    <property type="project" value="UniProtKB-KW"/>
</dbReference>
<keyword evidence="9 11" id="KW-0472">Membrane</keyword>
<dbReference type="EMBL" id="LDUG01000018">
    <property type="protein sequence ID" value="KVW96998.1"/>
    <property type="molecule type" value="Genomic_DNA"/>
</dbReference>
<feature type="transmembrane region" description="Helical" evidence="11">
    <location>
        <begin position="336"/>
        <end position="358"/>
    </location>
</feature>
<protein>
    <recommendedName>
        <fullName evidence="11">Peptidoglycan glycosyltransferase MrdB</fullName>
        <shortName evidence="11">PGT</shortName>
        <ecNumber evidence="11">2.4.99.28</ecNumber>
    </recommendedName>
    <alternativeName>
        <fullName evidence="11">Cell elongation protein RodA</fullName>
    </alternativeName>
    <alternativeName>
        <fullName evidence="11">Cell wall polymerase</fullName>
    </alternativeName>
    <alternativeName>
        <fullName evidence="11">Peptidoglycan polymerase</fullName>
        <shortName evidence="11">PG polymerase</shortName>
    </alternativeName>
</protein>
<evidence type="ECO:0000256" key="6">
    <source>
        <dbReference type="ARBA" id="ARBA00022960"/>
    </source>
</evidence>
<keyword evidence="11" id="KW-0997">Cell inner membrane</keyword>
<keyword evidence="7 11" id="KW-0573">Peptidoglycan synthesis</keyword>
<keyword evidence="13" id="KW-1185">Reference proteome</keyword>
<dbReference type="GO" id="GO:0009252">
    <property type="term" value="P:peptidoglycan biosynthetic process"/>
    <property type="evidence" value="ECO:0007669"/>
    <property type="project" value="UniProtKB-UniRule"/>
</dbReference>
<evidence type="ECO:0000256" key="8">
    <source>
        <dbReference type="ARBA" id="ARBA00022989"/>
    </source>
</evidence>
<feature type="transmembrane region" description="Helical" evidence="11">
    <location>
        <begin position="182"/>
        <end position="201"/>
    </location>
</feature>
<evidence type="ECO:0000313" key="13">
    <source>
        <dbReference type="Proteomes" id="UP000064243"/>
    </source>
</evidence>
<evidence type="ECO:0000256" key="10">
    <source>
        <dbReference type="ARBA" id="ARBA00023316"/>
    </source>
</evidence>
<dbReference type="Proteomes" id="UP000064243">
    <property type="component" value="Unassembled WGS sequence"/>
</dbReference>
<evidence type="ECO:0000256" key="1">
    <source>
        <dbReference type="ARBA" id="ARBA00004141"/>
    </source>
</evidence>
<keyword evidence="10 11" id="KW-0961">Cell wall biogenesis/degradation</keyword>
<evidence type="ECO:0000256" key="2">
    <source>
        <dbReference type="ARBA" id="ARBA00022475"/>
    </source>
</evidence>
<comment type="subcellular location">
    <subcellularLocation>
        <location evidence="11">Cell inner membrane</location>
        <topology evidence="11">Multi-pass membrane protein</topology>
    </subcellularLocation>
    <subcellularLocation>
        <location evidence="1">Membrane</location>
        <topology evidence="1">Multi-pass membrane protein</topology>
    </subcellularLocation>
</comment>
<dbReference type="PROSITE" id="PS00428">
    <property type="entry name" value="FTSW_RODA_SPOVE"/>
    <property type="match status" value="1"/>
</dbReference>
<dbReference type="Pfam" id="PF01098">
    <property type="entry name" value="FTSW_RODA_SPOVE"/>
    <property type="match status" value="1"/>
</dbReference>
<dbReference type="InterPro" id="IPR018365">
    <property type="entry name" value="Cell_cycle_FtsW-rel_CS"/>
</dbReference>
<sequence>MPRTSHWIVRRLSHLDGILLILVLVLLGISLAVVASASGQSPARISGHLINIGLALGVMGVMANVPPHLLSRVGPPLFVAGVVLLIGVALFGEVRNGSRRWLNLGFMAFQPSELLKLALPMTLAWYFQRNEAVLRAKHFLVGGVLLLVPFLLILRQPDLGTAMMLGASGFYLLFFAGLPWKVILGGGALGAAGLPVVWSLMHDYQQRRVLTLFDPSSDPLGAGYHIIQSTIAIGSGGLFGKGWMQGTQSQLDFIPEQTTDFVFAVFGEEFGYVGVILLIGLYLAIVARGLVIAARAPTLFGRLMAATLSLNLFTYAFVNMGMVSGILPVVGVPLPLMSYGGTSMITLLLGMGILMSVATHRQLNKS</sequence>
<feature type="transmembrane region" description="Helical" evidence="11">
    <location>
        <begin position="49"/>
        <end position="67"/>
    </location>
</feature>
<feature type="transmembrane region" description="Helical" evidence="11">
    <location>
        <begin position="133"/>
        <end position="152"/>
    </location>
</feature>
<evidence type="ECO:0000256" key="11">
    <source>
        <dbReference type="HAMAP-Rule" id="MF_02079"/>
    </source>
</evidence>
<feature type="transmembrane region" description="Helical" evidence="11">
    <location>
        <begin position="73"/>
        <end position="92"/>
    </location>
</feature>
<keyword evidence="4 11" id="KW-0808">Transferase</keyword>
<feature type="transmembrane region" description="Helical" evidence="11">
    <location>
        <begin position="159"/>
        <end position="176"/>
    </location>
</feature>
<dbReference type="PANTHER" id="PTHR30474">
    <property type="entry name" value="CELL CYCLE PROTEIN"/>
    <property type="match status" value="1"/>
</dbReference>
<comment type="similarity">
    <text evidence="11">Belongs to the SEDS family. MrdB/RodA subfamily.</text>
</comment>
<proteinExistence type="inferred from homology"/>
<dbReference type="PANTHER" id="PTHR30474:SF1">
    <property type="entry name" value="PEPTIDOGLYCAN GLYCOSYLTRANSFERASE MRDB"/>
    <property type="match status" value="1"/>
</dbReference>
<evidence type="ECO:0000256" key="3">
    <source>
        <dbReference type="ARBA" id="ARBA00022676"/>
    </source>
</evidence>
<dbReference type="RefSeq" id="WP_059753318.1">
    <property type="nucleotide sequence ID" value="NZ_LDUG01000018.1"/>
</dbReference>
<keyword evidence="6 11" id="KW-0133">Cell shape</keyword>
<dbReference type="GO" id="GO:0032153">
    <property type="term" value="C:cell division site"/>
    <property type="evidence" value="ECO:0007669"/>
    <property type="project" value="TreeGrafter"/>
</dbReference>
<dbReference type="AlphaFoldDB" id="A0A106BQW7"/>
<dbReference type="STRING" id="1123392.GCA_000376425_00807"/>
<name>A0A106BQW7_THIDE</name>
<evidence type="ECO:0000256" key="5">
    <source>
        <dbReference type="ARBA" id="ARBA00022692"/>
    </source>
</evidence>
<keyword evidence="8 11" id="KW-1133">Transmembrane helix</keyword>
<keyword evidence="3 11" id="KW-0328">Glycosyltransferase</keyword>
<dbReference type="EC" id="2.4.99.28" evidence="11"/>
<keyword evidence="2 11" id="KW-1003">Cell membrane</keyword>
<feature type="transmembrane region" description="Helical" evidence="11">
    <location>
        <begin position="303"/>
        <end position="330"/>
    </location>
</feature>
<comment type="pathway">
    <text evidence="11">Cell wall biogenesis; peptidoglycan biosynthesis.</text>
</comment>
<dbReference type="InterPro" id="IPR011923">
    <property type="entry name" value="RodA/MrdB"/>
</dbReference>
<organism evidence="12 13">
    <name type="scientific">Thiobacillus denitrificans</name>
    <dbReference type="NCBI Taxonomy" id="36861"/>
    <lineage>
        <taxon>Bacteria</taxon>
        <taxon>Pseudomonadati</taxon>
        <taxon>Pseudomonadota</taxon>
        <taxon>Betaproteobacteria</taxon>
        <taxon>Nitrosomonadales</taxon>
        <taxon>Thiobacillaceae</taxon>
        <taxon>Thiobacillus</taxon>
    </lineage>
</organism>
<dbReference type="GO" id="GO:0071555">
    <property type="term" value="P:cell wall organization"/>
    <property type="evidence" value="ECO:0007669"/>
    <property type="project" value="UniProtKB-KW"/>
</dbReference>
<evidence type="ECO:0000256" key="7">
    <source>
        <dbReference type="ARBA" id="ARBA00022984"/>
    </source>
</evidence>
<accession>A0A106BQW7</accession>
<gene>
    <name evidence="11" type="primary">mrdB</name>
    <name evidence="11" type="synonym">rodA</name>
    <name evidence="12" type="ORF">ABW22_06185</name>
</gene>
<dbReference type="GO" id="GO:0016787">
    <property type="term" value="F:hydrolase activity"/>
    <property type="evidence" value="ECO:0007669"/>
    <property type="project" value="UniProtKB-KW"/>
</dbReference>
<feature type="transmembrane region" description="Helical" evidence="11">
    <location>
        <begin position="270"/>
        <end position="291"/>
    </location>
</feature>